<dbReference type="OrthoDB" id="10253869at2759"/>
<dbReference type="InterPro" id="IPR045851">
    <property type="entry name" value="AMP-bd_C_sf"/>
</dbReference>
<dbReference type="NCBIfam" id="NF002937">
    <property type="entry name" value="PRK03584.1"/>
    <property type="match status" value="1"/>
</dbReference>
<dbReference type="SUPFAM" id="SSF56801">
    <property type="entry name" value="Acetyl-CoA synthetase-like"/>
    <property type="match status" value="1"/>
</dbReference>
<protein>
    <submittedName>
        <fullName evidence="2">Acetoacetyl-synthase</fullName>
    </submittedName>
</protein>
<dbReference type="Gene3D" id="3.40.50.12780">
    <property type="entry name" value="N-terminal domain of ligase-like"/>
    <property type="match status" value="1"/>
</dbReference>
<feature type="domain" description="AMP-dependent synthetase/ligase" evidence="1">
    <location>
        <begin position="112"/>
        <end position="494"/>
    </location>
</feature>
<dbReference type="EMBL" id="MU004185">
    <property type="protein sequence ID" value="KAF2498489.1"/>
    <property type="molecule type" value="Genomic_DNA"/>
</dbReference>
<dbReference type="PROSITE" id="PS00455">
    <property type="entry name" value="AMP_BINDING"/>
    <property type="match status" value="1"/>
</dbReference>
<dbReference type="InterPro" id="IPR042099">
    <property type="entry name" value="ANL_N_sf"/>
</dbReference>
<dbReference type="InterPro" id="IPR000873">
    <property type="entry name" value="AMP-dep_synth/lig_dom"/>
</dbReference>
<reference evidence="2" key="1">
    <citation type="journal article" date="2020" name="Stud. Mycol.">
        <title>101 Dothideomycetes genomes: a test case for predicting lifestyles and emergence of pathogens.</title>
        <authorList>
            <person name="Haridas S."/>
            <person name="Albert R."/>
            <person name="Binder M."/>
            <person name="Bloem J."/>
            <person name="Labutti K."/>
            <person name="Salamov A."/>
            <person name="Andreopoulos B."/>
            <person name="Baker S."/>
            <person name="Barry K."/>
            <person name="Bills G."/>
            <person name="Bluhm B."/>
            <person name="Cannon C."/>
            <person name="Castanera R."/>
            <person name="Culley D."/>
            <person name="Daum C."/>
            <person name="Ezra D."/>
            <person name="Gonzalez J."/>
            <person name="Henrissat B."/>
            <person name="Kuo A."/>
            <person name="Liang C."/>
            <person name="Lipzen A."/>
            <person name="Lutzoni F."/>
            <person name="Magnuson J."/>
            <person name="Mondo S."/>
            <person name="Nolan M."/>
            <person name="Ohm R."/>
            <person name="Pangilinan J."/>
            <person name="Park H.-J."/>
            <person name="Ramirez L."/>
            <person name="Alfaro M."/>
            <person name="Sun H."/>
            <person name="Tritt A."/>
            <person name="Yoshinaga Y."/>
            <person name="Zwiers L.-H."/>
            <person name="Turgeon B."/>
            <person name="Goodwin S."/>
            <person name="Spatafora J."/>
            <person name="Crous P."/>
            <person name="Grigoriev I."/>
        </authorList>
    </citation>
    <scope>NUCLEOTIDE SEQUENCE</scope>
    <source>
        <strain evidence="2">CBS 269.34</strain>
    </source>
</reference>
<sequence>MPISPPQKTPVWQPTPTTISNTPAAKFIQRTNSQRGLQLESYSDLHSWSINPSTFQDFWIDAYTFFDIAPQGHSKDPGPALEDTHTALFPPPKFFPRAKLNIAEYLLRNGKDDETAIHFVREGVAGVERVSWGALRGRVRAMRDAMISHGVEASDVVAAAISNSVDAFVICLAALSIGALWSSASCELGADAIVERFSQVKPKLVFADDGYIYGGKLIRLGDRIKDWSHRLAGGNLSGVVIVPYCDLGIDTGSVHRGETMKQFIRGGIGRDLDFNYLPFSHPAFILFSSGTTGAPKCIVHSAGGVLLKVKTDSVLQHDMRDTDIAFQYTTTAWVMWVLNFVNLCSAKSLMLYDGSPFHPTPGVLLKLAEDVGVSVFGTSPRYLAEVRARGIVPRESYNLKHLRTVTSTGAVLSADMYHWFYETAFPPSAQLVSMSGGTDIAGSFVGGTPLLPVFPGEIQSKALGMAVEIFDASEDSGVPVKSAGLPGELVCTRPFPSQPLQFFGAGGVERYRKSYFERFGDKIWCQGDFILVEEDTQGLIMLGRSDGVLNPSGVRFGSAEIYAVTELFSEIEDSLCVGQRREIDADERVLLFVKMKTGQKFSEDLATRVKQAIRQKYSTRHVPKFVFEVADIPYTVNGKKCEINVKNLVSGRTVAVSGTVANPHSLDEYEKYQKLPVDGEEKLVTRTSKL</sequence>
<dbReference type="PANTHER" id="PTHR42921:SF4">
    <property type="entry name" value="ACETOACETYL-COA SYNTHASE (AFU_ORTHOLOGUE AFUA_8G04770)"/>
    <property type="match status" value="1"/>
</dbReference>
<gene>
    <name evidence="2" type="ORF">BU16DRAFT_524597</name>
</gene>
<dbReference type="AlphaFoldDB" id="A0A6A6R1S8"/>
<name>A0A6A6R1S8_9PEZI</name>
<evidence type="ECO:0000313" key="3">
    <source>
        <dbReference type="Proteomes" id="UP000799750"/>
    </source>
</evidence>
<dbReference type="NCBIfam" id="TIGR01217">
    <property type="entry name" value="ac_ac_CoA_syn"/>
    <property type="match status" value="1"/>
</dbReference>
<proteinExistence type="predicted"/>
<dbReference type="Proteomes" id="UP000799750">
    <property type="component" value="Unassembled WGS sequence"/>
</dbReference>
<organism evidence="2 3">
    <name type="scientific">Lophium mytilinum</name>
    <dbReference type="NCBI Taxonomy" id="390894"/>
    <lineage>
        <taxon>Eukaryota</taxon>
        <taxon>Fungi</taxon>
        <taxon>Dikarya</taxon>
        <taxon>Ascomycota</taxon>
        <taxon>Pezizomycotina</taxon>
        <taxon>Dothideomycetes</taxon>
        <taxon>Pleosporomycetidae</taxon>
        <taxon>Mytilinidiales</taxon>
        <taxon>Mytilinidiaceae</taxon>
        <taxon>Lophium</taxon>
    </lineage>
</organism>
<dbReference type="InterPro" id="IPR005914">
    <property type="entry name" value="Acac_CoA_synth"/>
</dbReference>
<dbReference type="GO" id="GO:0030729">
    <property type="term" value="F:acetoacetate-CoA ligase activity"/>
    <property type="evidence" value="ECO:0007669"/>
    <property type="project" value="InterPro"/>
</dbReference>
<dbReference type="PANTHER" id="PTHR42921">
    <property type="entry name" value="ACETOACETYL-COA SYNTHETASE"/>
    <property type="match status" value="1"/>
</dbReference>
<dbReference type="Pfam" id="PF00501">
    <property type="entry name" value="AMP-binding"/>
    <property type="match status" value="1"/>
</dbReference>
<keyword evidence="3" id="KW-1185">Reference proteome</keyword>
<dbReference type="InterPro" id="IPR020845">
    <property type="entry name" value="AMP-binding_CS"/>
</dbReference>
<dbReference type="GO" id="GO:0006629">
    <property type="term" value="P:lipid metabolic process"/>
    <property type="evidence" value="ECO:0007669"/>
    <property type="project" value="InterPro"/>
</dbReference>
<accession>A0A6A6R1S8</accession>
<dbReference type="Gene3D" id="3.30.300.30">
    <property type="match status" value="1"/>
</dbReference>
<evidence type="ECO:0000313" key="2">
    <source>
        <dbReference type="EMBL" id="KAF2498489.1"/>
    </source>
</evidence>
<evidence type="ECO:0000259" key="1">
    <source>
        <dbReference type="Pfam" id="PF00501"/>
    </source>
</evidence>